<dbReference type="InterPro" id="IPR045851">
    <property type="entry name" value="AMP-bd_C_sf"/>
</dbReference>
<dbReference type="PANTHER" id="PTHR45527">
    <property type="entry name" value="NONRIBOSOMAL PEPTIDE SYNTHETASE"/>
    <property type="match status" value="1"/>
</dbReference>
<dbReference type="InterPro" id="IPR042099">
    <property type="entry name" value="ANL_N_sf"/>
</dbReference>
<dbReference type="PATRIC" id="fig|1441930.4.peg.427"/>
<dbReference type="PANTHER" id="PTHR45527:SF1">
    <property type="entry name" value="FATTY ACID SYNTHASE"/>
    <property type="match status" value="1"/>
</dbReference>
<dbReference type="Gene3D" id="3.30.559.30">
    <property type="entry name" value="Nonribosomal peptide synthetase, condensation domain"/>
    <property type="match status" value="1"/>
</dbReference>
<dbReference type="Pfam" id="PF00668">
    <property type="entry name" value="Condensation"/>
    <property type="match status" value="2"/>
</dbReference>
<evidence type="ECO:0000259" key="4">
    <source>
        <dbReference type="PROSITE" id="PS50075"/>
    </source>
</evidence>
<sequence>MLTLLNRLKQSGYAVWTEDHKIKLSRAGGEIEDEVRGQIRASREPLLACLEHNHIRSKSCFEQRNIFSVLPEKPRATFAQKRLLYLEQFNQQTDVYNIPVVLELLSGLDVEVFKKSMAAIVQRHEILRSYFQFSERGPGEVYLKIADTPFGIDEKTVTADSLQATLSPLLAVHHELALRPPLQVTLLNVDNGRRLAAIVFHHSIFDGWSLEVFLHELVQHCLHYQQGDPLTLPELPVQYRDVSEGYMNRMSGEVLAHHLAYWREKLKDHVALRLPTDRPCPTMVDYRGADFFFDLSADLSLRIREAAKRYGVSLYTLLLTGFNILLSKYTGQQDILVGTLLSNRHHAELTHSIGYFVNALAVRNQVEPESTLQQLIIQVKEELVQTQTYQELSFIHLVYLLNIERSTSQNPVFQVQFTVQGFGAHDVGENTLFRAWPVQKRYDVIRYDSRLERKTAPAQGEYPFDEAITYHSAWAEDIDDPEKIRWWPNNEQYDEAEYKLNLFIDDSGEALRCNLNYAMSLYERATIQRLAHYYCRIMVQIVANPVCKIKDILLLDRAEQQQVVRYPALVEYSEGSEPLLHARFSEQARLSPDKIALLAGEQQMTYAELEQRSNQMARYLRRRYFAHQDHQLNVGALIALQAEPGLEMIVGLLGILKAGAAYLLIAPNLPPEQVLQRLHESGAAMLLTQPDVLTAPQRHDLIGVELGHRHYRVESTEPLILTLQAEGLACICYPPAMPHSLPGATYSHRNMLQQFSHGASCFAVSADDTWLLAHAAAAGDGQWELWGALLSGGTLVVPGFLELEDTRCLVQLCERHRVSMLSLTPSAFICFSQRAIAANSPLSALRYVICSGEVLNTAWLMPWWEHYGDTSPEVVNMYRVGADFVAMKSLSPEQAGEYNSVGKPLASAAACILDAELTPVPLGVTGDLYLGEAFSSEVPLHAFVPGVPGKIAWRKTGDRACWLTHGELAWLSRGEATDIPGGWRQTAEIERCLASFPGLDYAVVVAGKSADTYPFSAYCLAEQPLVMDEVTTYLGASLPGNMVPIAVCQIEELPLDTYGRRDDQALFALQPKRPSVTPFIAPEGQREQYLASVFCEALGVNQLGRDDNFLLSGASSLNMIMACHRLNKELNQHVTLKSLYQYATIARLANYLNLHGSGQGQLD</sequence>
<reference evidence="5 6" key="2">
    <citation type="submission" date="2015-03" db="EMBL/GenBank/DDBJ databases">
        <authorList>
            <person name="Chan K.-G."/>
        </authorList>
    </citation>
    <scope>NUCLEOTIDE SEQUENCE [LARGE SCALE GENOMIC DNA]</scope>
    <source>
        <strain evidence="5 6">RB-25</strain>
    </source>
</reference>
<dbReference type="Pfam" id="PF00550">
    <property type="entry name" value="PP-binding"/>
    <property type="match status" value="1"/>
</dbReference>
<dbReference type="Gene3D" id="3.40.50.12780">
    <property type="entry name" value="N-terminal domain of ligase-like"/>
    <property type="match status" value="1"/>
</dbReference>
<evidence type="ECO:0000313" key="5">
    <source>
        <dbReference type="EMBL" id="AHG22597.1"/>
    </source>
</evidence>
<dbReference type="Proteomes" id="UP000019030">
    <property type="component" value="Chromosome"/>
</dbReference>
<proteinExistence type="predicted"/>
<name>W0LJT6_9GAMM</name>
<keyword evidence="3" id="KW-0597">Phosphoprotein</keyword>
<dbReference type="InterPro" id="IPR036736">
    <property type="entry name" value="ACP-like_sf"/>
</dbReference>
<feature type="domain" description="Carrier" evidence="4">
    <location>
        <begin position="1081"/>
        <end position="1156"/>
    </location>
</feature>
<organism evidence="5 6">
    <name type="scientific">Chania multitudinisentens RB-25</name>
    <dbReference type="NCBI Taxonomy" id="1441930"/>
    <lineage>
        <taxon>Bacteria</taxon>
        <taxon>Pseudomonadati</taxon>
        <taxon>Pseudomonadota</taxon>
        <taxon>Gammaproteobacteria</taxon>
        <taxon>Enterobacterales</taxon>
        <taxon>Yersiniaceae</taxon>
        <taxon>Chania</taxon>
    </lineage>
</organism>
<dbReference type="InterPro" id="IPR023213">
    <property type="entry name" value="CAT-like_dom_sf"/>
</dbReference>
<keyword evidence="6" id="KW-1185">Reference proteome</keyword>
<accession>W0LJT6</accession>
<dbReference type="Gene3D" id="3.30.300.30">
    <property type="match status" value="1"/>
</dbReference>
<reference evidence="5 6" key="1">
    <citation type="submission" date="2014-01" db="EMBL/GenBank/DDBJ databases">
        <title>Isolation of Serratia multitudinisentens RB-25 from Ex-Landfill site.</title>
        <authorList>
            <person name="Robson E.H.J."/>
        </authorList>
    </citation>
    <scope>NUCLEOTIDE SEQUENCE [LARGE SCALE GENOMIC DNA]</scope>
    <source>
        <strain evidence="5 6">RB-25</strain>
    </source>
</reference>
<dbReference type="eggNOG" id="COG1020">
    <property type="taxonomic scope" value="Bacteria"/>
</dbReference>
<dbReference type="HOGENOM" id="CLU_000022_2_4_6"/>
<dbReference type="GO" id="GO:0031177">
    <property type="term" value="F:phosphopantetheine binding"/>
    <property type="evidence" value="ECO:0007669"/>
    <property type="project" value="TreeGrafter"/>
</dbReference>
<comment type="cofactor">
    <cofactor evidence="1">
        <name>pantetheine 4'-phosphate</name>
        <dbReference type="ChEBI" id="CHEBI:47942"/>
    </cofactor>
</comment>
<evidence type="ECO:0000256" key="2">
    <source>
        <dbReference type="ARBA" id="ARBA00022450"/>
    </source>
</evidence>
<dbReference type="EMBL" id="CP007044">
    <property type="protein sequence ID" value="AHG22597.1"/>
    <property type="molecule type" value="Genomic_DNA"/>
</dbReference>
<dbReference type="Pfam" id="PF00501">
    <property type="entry name" value="AMP-binding"/>
    <property type="match status" value="1"/>
</dbReference>
<dbReference type="InterPro" id="IPR001242">
    <property type="entry name" value="Condensation_dom"/>
</dbReference>
<dbReference type="GO" id="GO:0044550">
    <property type="term" value="P:secondary metabolite biosynthetic process"/>
    <property type="evidence" value="ECO:0007669"/>
    <property type="project" value="TreeGrafter"/>
</dbReference>
<protein>
    <recommendedName>
        <fullName evidence="4">Carrier domain-containing protein</fullName>
    </recommendedName>
</protein>
<dbReference type="STRING" id="1441930.Z042_02070"/>
<dbReference type="Gene3D" id="3.30.559.10">
    <property type="entry name" value="Chloramphenicol acetyltransferase-like domain"/>
    <property type="match status" value="1"/>
</dbReference>
<dbReference type="InterPro" id="IPR009081">
    <property type="entry name" value="PP-bd_ACP"/>
</dbReference>
<dbReference type="PROSITE" id="PS00012">
    <property type="entry name" value="PHOSPHOPANTETHEINE"/>
    <property type="match status" value="1"/>
</dbReference>
<evidence type="ECO:0000313" key="6">
    <source>
        <dbReference type="Proteomes" id="UP000019030"/>
    </source>
</evidence>
<dbReference type="AlphaFoldDB" id="W0LJT6"/>
<evidence type="ECO:0000256" key="3">
    <source>
        <dbReference type="ARBA" id="ARBA00022553"/>
    </source>
</evidence>
<gene>
    <name evidence="5" type="ORF">Z042_02070</name>
</gene>
<dbReference type="SUPFAM" id="SSF47336">
    <property type="entry name" value="ACP-like"/>
    <property type="match status" value="1"/>
</dbReference>
<dbReference type="GO" id="GO:0043041">
    <property type="term" value="P:amino acid activation for nonribosomal peptide biosynthetic process"/>
    <property type="evidence" value="ECO:0007669"/>
    <property type="project" value="TreeGrafter"/>
</dbReference>
<dbReference type="InterPro" id="IPR000873">
    <property type="entry name" value="AMP-dep_synth/lig_dom"/>
</dbReference>
<dbReference type="GO" id="GO:0003824">
    <property type="term" value="F:catalytic activity"/>
    <property type="evidence" value="ECO:0007669"/>
    <property type="project" value="InterPro"/>
</dbReference>
<dbReference type="OrthoDB" id="9757559at2"/>
<dbReference type="Gene3D" id="1.10.1200.10">
    <property type="entry name" value="ACP-like"/>
    <property type="match status" value="1"/>
</dbReference>
<dbReference type="CDD" id="cd19531">
    <property type="entry name" value="LCL_NRPS-like"/>
    <property type="match status" value="1"/>
</dbReference>
<dbReference type="GO" id="GO:0005737">
    <property type="term" value="C:cytoplasm"/>
    <property type="evidence" value="ECO:0007669"/>
    <property type="project" value="TreeGrafter"/>
</dbReference>
<dbReference type="RefSeq" id="WP_024914073.1">
    <property type="nucleotide sequence ID" value="NZ_CP007044.2"/>
</dbReference>
<evidence type="ECO:0000256" key="1">
    <source>
        <dbReference type="ARBA" id="ARBA00001957"/>
    </source>
</evidence>
<dbReference type="PROSITE" id="PS50075">
    <property type="entry name" value="CARRIER"/>
    <property type="match status" value="1"/>
</dbReference>
<dbReference type="SUPFAM" id="SSF56801">
    <property type="entry name" value="Acetyl-CoA synthetase-like"/>
    <property type="match status" value="1"/>
</dbReference>
<keyword evidence="2" id="KW-0596">Phosphopantetheine</keyword>
<dbReference type="InterPro" id="IPR006162">
    <property type="entry name" value="Ppantetheine_attach_site"/>
</dbReference>
<dbReference type="KEGG" id="sfo:Z042_02070"/>
<dbReference type="SUPFAM" id="SSF52777">
    <property type="entry name" value="CoA-dependent acyltransferases"/>
    <property type="match status" value="2"/>
</dbReference>